<dbReference type="OrthoDB" id="7307658at2"/>
<gene>
    <name evidence="1" type="ORF">MEA186_05396</name>
</gene>
<dbReference type="EMBL" id="AGSN01000055">
    <property type="protein sequence ID" value="EHH13121.1"/>
    <property type="molecule type" value="Genomic_DNA"/>
</dbReference>
<evidence type="ECO:0008006" key="3">
    <source>
        <dbReference type="Google" id="ProtNLM"/>
    </source>
</evidence>
<dbReference type="AlphaFoldDB" id="G6Y570"/>
<organism evidence="1 2">
    <name type="scientific">Mesorhizobium amorphae CCNWGS0123</name>
    <dbReference type="NCBI Taxonomy" id="1082933"/>
    <lineage>
        <taxon>Bacteria</taxon>
        <taxon>Pseudomonadati</taxon>
        <taxon>Pseudomonadota</taxon>
        <taxon>Alphaproteobacteria</taxon>
        <taxon>Hyphomicrobiales</taxon>
        <taxon>Phyllobacteriaceae</taxon>
        <taxon>Mesorhizobium</taxon>
    </lineage>
</organism>
<dbReference type="STRING" id="1082933.A6B35_15610"/>
<reference evidence="1 2" key="1">
    <citation type="journal article" date="2012" name="J. Bacteriol.">
        <title>Draft Genome Sequence of Plant Growth-Promoting Rhizobium Mesorhizobium amorphae, Isolated from Zinc-Lead Mine Tailings.</title>
        <authorList>
            <person name="Hao X."/>
            <person name="Lin Y."/>
            <person name="Johnstone L."/>
            <person name="Baltrus D.A."/>
            <person name="Miller S.J."/>
            <person name="Wei G."/>
            <person name="Rensing C."/>
        </authorList>
    </citation>
    <scope>NUCLEOTIDE SEQUENCE [LARGE SCALE GENOMIC DNA]</scope>
    <source>
        <strain evidence="1 2">CCNWGS0123</strain>
    </source>
</reference>
<dbReference type="Proteomes" id="UP000002949">
    <property type="component" value="Unassembled WGS sequence"/>
</dbReference>
<dbReference type="PROSITE" id="PS51257">
    <property type="entry name" value="PROKAR_LIPOPROTEIN"/>
    <property type="match status" value="1"/>
</dbReference>
<protein>
    <recommendedName>
        <fullName evidence="3">Lipoprotein</fullName>
    </recommendedName>
</protein>
<name>G6Y570_9HYPH</name>
<dbReference type="KEGG" id="mamo:A6B35_15610"/>
<keyword evidence="2" id="KW-1185">Reference proteome</keyword>
<proteinExistence type="predicted"/>
<evidence type="ECO:0000313" key="2">
    <source>
        <dbReference type="Proteomes" id="UP000002949"/>
    </source>
</evidence>
<dbReference type="RefSeq" id="WP_006200516.1">
    <property type="nucleotide sequence ID" value="NZ_AGSN01000055.1"/>
</dbReference>
<sequence>MGKGLILALLVLVAFVVAGCTSALGGFCAVSSPLRLSAKAVDALSGQEARALLSHNRKGQKLCGWRP</sequence>
<dbReference type="PATRIC" id="fig|1082933.3.peg.1014"/>
<dbReference type="eggNOG" id="ENOG5030Z9H">
    <property type="taxonomic scope" value="Bacteria"/>
</dbReference>
<accession>G6Y570</accession>
<evidence type="ECO:0000313" key="1">
    <source>
        <dbReference type="EMBL" id="EHH13121.1"/>
    </source>
</evidence>